<dbReference type="RefSeq" id="WP_249322985.1">
    <property type="nucleotide sequence ID" value="NZ_JACRTK010000001.1"/>
</dbReference>
<evidence type="ECO:0000256" key="2">
    <source>
        <dbReference type="ARBA" id="ARBA00022448"/>
    </source>
</evidence>
<dbReference type="Pfam" id="PF04290">
    <property type="entry name" value="DctQ"/>
    <property type="match status" value="1"/>
</dbReference>
<feature type="transmembrane region" description="Helical" evidence="9">
    <location>
        <begin position="12"/>
        <end position="32"/>
    </location>
</feature>
<evidence type="ECO:0000313" key="11">
    <source>
        <dbReference type="EMBL" id="MBC8590161.1"/>
    </source>
</evidence>
<evidence type="ECO:0000256" key="7">
    <source>
        <dbReference type="ARBA" id="ARBA00023136"/>
    </source>
</evidence>
<reference evidence="11 12" key="1">
    <citation type="submission" date="2020-08" db="EMBL/GenBank/DDBJ databases">
        <title>Genome public.</title>
        <authorList>
            <person name="Liu C."/>
            <person name="Sun Q."/>
        </authorList>
    </citation>
    <scope>NUCLEOTIDE SEQUENCE [LARGE SCALE GENOMIC DNA]</scope>
    <source>
        <strain evidence="11 12">NSJ-26</strain>
    </source>
</reference>
<dbReference type="InterPro" id="IPR055348">
    <property type="entry name" value="DctQ"/>
</dbReference>
<sequence>MKKGLRILNKIEDNMASILLIITSLLVFIQVILRKGFNYSISWSEEVSRMMIAWFIFIGSSMAVKDNAHVNMDALSSILSGRLKMVVDIIVNIVNIVFCIMIINAGIDMIRSAIEIGSMATSVNIPLYIPYASVPVGVLLMLIRYIINLVNKFKELINFNKGNEVE</sequence>
<keyword evidence="5 9" id="KW-0812">Transmembrane</keyword>
<evidence type="ECO:0000256" key="5">
    <source>
        <dbReference type="ARBA" id="ARBA00022692"/>
    </source>
</evidence>
<dbReference type="Proteomes" id="UP000601522">
    <property type="component" value="Unassembled WGS sequence"/>
</dbReference>
<evidence type="ECO:0000313" key="12">
    <source>
        <dbReference type="Proteomes" id="UP000601522"/>
    </source>
</evidence>
<feature type="transmembrane region" description="Helical" evidence="9">
    <location>
        <begin position="127"/>
        <end position="147"/>
    </location>
</feature>
<dbReference type="GO" id="GO:0005886">
    <property type="term" value="C:plasma membrane"/>
    <property type="evidence" value="ECO:0007669"/>
    <property type="project" value="UniProtKB-SubCell"/>
</dbReference>
<keyword evidence="2" id="KW-0813">Transport</keyword>
<evidence type="ECO:0000256" key="8">
    <source>
        <dbReference type="ARBA" id="ARBA00038436"/>
    </source>
</evidence>
<feature type="transmembrane region" description="Helical" evidence="9">
    <location>
        <begin position="47"/>
        <end position="64"/>
    </location>
</feature>
<dbReference type="EMBL" id="JACRTK010000001">
    <property type="protein sequence ID" value="MBC8590161.1"/>
    <property type="molecule type" value="Genomic_DNA"/>
</dbReference>
<evidence type="ECO:0000256" key="9">
    <source>
        <dbReference type="SAM" id="Phobius"/>
    </source>
</evidence>
<dbReference type="InterPro" id="IPR007387">
    <property type="entry name" value="TRAP_DctQ"/>
</dbReference>
<keyword evidence="7 9" id="KW-0472">Membrane</keyword>
<evidence type="ECO:0000259" key="10">
    <source>
        <dbReference type="Pfam" id="PF04290"/>
    </source>
</evidence>
<dbReference type="PANTHER" id="PTHR35011">
    <property type="entry name" value="2,3-DIKETO-L-GULONATE TRAP TRANSPORTER SMALL PERMEASE PROTEIN YIAM"/>
    <property type="match status" value="1"/>
</dbReference>
<comment type="subcellular location">
    <subcellularLocation>
        <location evidence="1">Cell inner membrane</location>
        <topology evidence="1">Multi-pass membrane protein</topology>
    </subcellularLocation>
</comment>
<evidence type="ECO:0000256" key="4">
    <source>
        <dbReference type="ARBA" id="ARBA00022519"/>
    </source>
</evidence>
<feature type="transmembrane region" description="Helical" evidence="9">
    <location>
        <begin position="85"/>
        <end position="107"/>
    </location>
</feature>
<evidence type="ECO:0000256" key="6">
    <source>
        <dbReference type="ARBA" id="ARBA00022989"/>
    </source>
</evidence>
<dbReference type="PANTHER" id="PTHR35011:SF2">
    <property type="entry name" value="2,3-DIKETO-L-GULONATE TRAP TRANSPORTER SMALL PERMEASE PROTEIN YIAM"/>
    <property type="match status" value="1"/>
</dbReference>
<dbReference type="GO" id="GO:0022857">
    <property type="term" value="F:transmembrane transporter activity"/>
    <property type="evidence" value="ECO:0007669"/>
    <property type="project" value="TreeGrafter"/>
</dbReference>
<keyword evidence="3" id="KW-1003">Cell membrane</keyword>
<keyword evidence="12" id="KW-1185">Reference proteome</keyword>
<protein>
    <submittedName>
        <fullName evidence="11">TRAP transporter small permease</fullName>
    </submittedName>
</protein>
<keyword evidence="4" id="KW-0997">Cell inner membrane</keyword>
<organism evidence="11 12">
    <name type="scientific">Wansuia hejianensis</name>
    <dbReference type="NCBI Taxonomy" id="2763667"/>
    <lineage>
        <taxon>Bacteria</taxon>
        <taxon>Bacillati</taxon>
        <taxon>Bacillota</taxon>
        <taxon>Clostridia</taxon>
        <taxon>Lachnospirales</taxon>
        <taxon>Lachnospiraceae</taxon>
        <taxon>Wansuia</taxon>
    </lineage>
</organism>
<proteinExistence type="inferred from homology"/>
<evidence type="ECO:0000256" key="3">
    <source>
        <dbReference type="ARBA" id="ARBA00022475"/>
    </source>
</evidence>
<comment type="similarity">
    <text evidence="8">Belongs to the TRAP transporter small permease family.</text>
</comment>
<feature type="domain" description="Tripartite ATP-independent periplasmic transporters DctQ component" evidence="10">
    <location>
        <begin position="25"/>
        <end position="154"/>
    </location>
</feature>
<accession>A0A926IM29</accession>
<name>A0A926IM29_9FIRM</name>
<dbReference type="AlphaFoldDB" id="A0A926IM29"/>
<comment type="caution">
    <text evidence="11">The sequence shown here is derived from an EMBL/GenBank/DDBJ whole genome shotgun (WGS) entry which is preliminary data.</text>
</comment>
<evidence type="ECO:0000256" key="1">
    <source>
        <dbReference type="ARBA" id="ARBA00004429"/>
    </source>
</evidence>
<keyword evidence="6 9" id="KW-1133">Transmembrane helix</keyword>
<dbReference type="GO" id="GO:0015740">
    <property type="term" value="P:C4-dicarboxylate transport"/>
    <property type="evidence" value="ECO:0007669"/>
    <property type="project" value="TreeGrafter"/>
</dbReference>
<gene>
    <name evidence="11" type="ORF">H8689_03275</name>
</gene>